<evidence type="ECO:0000313" key="1">
    <source>
        <dbReference type="EMBL" id="KAJ8001005.1"/>
    </source>
</evidence>
<dbReference type="EMBL" id="CM055742">
    <property type="protein sequence ID" value="KAJ8001005.1"/>
    <property type="molecule type" value="Genomic_DNA"/>
</dbReference>
<proteinExistence type="predicted"/>
<evidence type="ECO:0000313" key="2">
    <source>
        <dbReference type="Proteomes" id="UP001157502"/>
    </source>
</evidence>
<comment type="caution">
    <text evidence="1">The sequence shown here is derived from an EMBL/GenBank/DDBJ whole genome shotgun (WGS) entry which is preliminary data.</text>
</comment>
<keyword evidence="2" id="KW-1185">Reference proteome</keyword>
<protein>
    <submittedName>
        <fullName evidence="1">Uncharacterized protein</fullName>
    </submittedName>
</protein>
<reference evidence="1" key="1">
    <citation type="submission" date="2021-05" db="EMBL/GenBank/DDBJ databases">
        <authorList>
            <person name="Pan Q."/>
            <person name="Jouanno E."/>
            <person name="Zahm M."/>
            <person name="Klopp C."/>
            <person name="Cabau C."/>
            <person name="Louis A."/>
            <person name="Berthelot C."/>
            <person name="Parey E."/>
            <person name="Roest Crollius H."/>
            <person name="Montfort J."/>
            <person name="Robinson-Rechavi M."/>
            <person name="Bouchez O."/>
            <person name="Lampietro C."/>
            <person name="Lopez Roques C."/>
            <person name="Donnadieu C."/>
            <person name="Postlethwait J."/>
            <person name="Bobe J."/>
            <person name="Dillon D."/>
            <person name="Chandos A."/>
            <person name="von Hippel F."/>
            <person name="Guiguen Y."/>
        </authorList>
    </citation>
    <scope>NUCLEOTIDE SEQUENCE</scope>
    <source>
        <strain evidence="1">YG-Jan2019</strain>
    </source>
</reference>
<accession>A0ACC2GBT9</accession>
<name>A0ACC2GBT9_DALPE</name>
<gene>
    <name evidence="1" type="ORF">DPEC_G00186320</name>
</gene>
<sequence>MDSKYTPIGRRSITEKDIPVLVRTVKNTITEKLQGQPSVSVTADIWSDRTLRSFLGVTAHIYNPQRNELESFLLDCRRFTGRHSAENIAIAFDEITDEYSITKKVAYIITDNAANMKYTFKVKLPQQDKHRNDSEDFEDMNLDNEDLWEDVSWDDEENTYFLKSRQRLSCFAHSLQLVIHDGMKEVKAISLTIAKTSRFTRLLHSSTPFKEKFEAVFGTGKSVPA</sequence>
<organism evidence="1 2">
    <name type="scientific">Dallia pectoralis</name>
    <name type="common">Alaska blackfish</name>
    <dbReference type="NCBI Taxonomy" id="75939"/>
    <lineage>
        <taxon>Eukaryota</taxon>
        <taxon>Metazoa</taxon>
        <taxon>Chordata</taxon>
        <taxon>Craniata</taxon>
        <taxon>Vertebrata</taxon>
        <taxon>Euteleostomi</taxon>
        <taxon>Actinopterygii</taxon>
        <taxon>Neopterygii</taxon>
        <taxon>Teleostei</taxon>
        <taxon>Protacanthopterygii</taxon>
        <taxon>Esociformes</taxon>
        <taxon>Umbridae</taxon>
        <taxon>Dallia</taxon>
    </lineage>
</organism>
<dbReference type="Proteomes" id="UP001157502">
    <property type="component" value="Chromosome 15"/>
</dbReference>